<proteinExistence type="predicted"/>
<evidence type="ECO:0000256" key="1">
    <source>
        <dbReference type="SAM" id="MobiDB-lite"/>
    </source>
</evidence>
<gene>
    <name evidence="2" type="ORF">CISIN_1g0068212mg</name>
</gene>
<dbReference type="EMBL" id="KK784925">
    <property type="protein sequence ID" value="KDO61413.1"/>
    <property type="molecule type" value="Genomic_DNA"/>
</dbReference>
<evidence type="ECO:0000313" key="3">
    <source>
        <dbReference type="Proteomes" id="UP000027120"/>
    </source>
</evidence>
<keyword evidence="3" id="KW-1185">Reference proteome</keyword>
<sequence>MTNGKMNGFNVEEDEEAAGKRQKGDSWSRTHVNAQAQHRRSK</sequence>
<name>A0A067F242_CITSI</name>
<accession>A0A067F242</accession>
<protein>
    <submittedName>
        <fullName evidence="2">Uncharacterized protein</fullName>
    </submittedName>
</protein>
<dbReference type="Proteomes" id="UP000027120">
    <property type="component" value="Unassembled WGS sequence"/>
</dbReference>
<feature type="compositionally biased region" description="Basic and acidic residues" evidence="1">
    <location>
        <begin position="17"/>
        <end position="28"/>
    </location>
</feature>
<reference evidence="2 3" key="1">
    <citation type="submission" date="2014-04" db="EMBL/GenBank/DDBJ databases">
        <authorList>
            <consortium name="International Citrus Genome Consortium"/>
            <person name="Gmitter F."/>
            <person name="Chen C."/>
            <person name="Farmerie W."/>
            <person name="Harkins T."/>
            <person name="Desany B."/>
            <person name="Mohiuddin M."/>
            <person name="Kodira C."/>
            <person name="Borodovsky M."/>
            <person name="Lomsadze A."/>
            <person name="Burns P."/>
            <person name="Jenkins J."/>
            <person name="Prochnik S."/>
            <person name="Shu S."/>
            <person name="Chapman J."/>
            <person name="Pitluck S."/>
            <person name="Schmutz J."/>
            <person name="Rokhsar D."/>
        </authorList>
    </citation>
    <scope>NUCLEOTIDE SEQUENCE</scope>
</reference>
<dbReference type="AlphaFoldDB" id="A0A067F242"/>
<feature type="region of interest" description="Disordered" evidence="1">
    <location>
        <begin position="1"/>
        <end position="42"/>
    </location>
</feature>
<feature type="non-terminal residue" evidence="2">
    <location>
        <position position="42"/>
    </location>
</feature>
<organism evidence="2 3">
    <name type="scientific">Citrus sinensis</name>
    <name type="common">Sweet orange</name>
    <name type="synonym">Citrus aurantium var. sinensis</name>
    <dbReference type="NCBI Taxonomy" id="2711"/>
    <lineage>
        <taxon>Eukaryota</taxon>
        <taxon>Viridiplantae</taxon>
        <taxon>Streptophyta</taxon>
        <taxon>Embryophyta</taxon>
        <taxon>Tracheophyta</taxon>
        <taxon>Spermatophyta</taxon>
        <taxon>Magnoliopsida</taxon>
        <taxon>eudicotyledons</taxon>
        <taxon>Gunneridae</taxon>
        <taxon>Pentapetalae</taxon>
        <taxon>rosids</taxon>
        <taxon>malvids</taxon>
        <taxon>Sapindales</taxon>
        <taxon>Rutaceae</taxon>
        <taxon>Aurantioideae</taxon>
        <taxon>Citrus</taxon>
    </lineage>
</organism>
<evidence type="ECO:0000313" key="2">
    <source>
        <dbReference type="EMBL" id="KDO61413.1"/>
    </source>
</evidence>